<feature type="domain" description="Thioredoxin" evidence="3">
    <location>
        <begin position="144"/>
        <end position="246"/>
    </location>
</feature>
<dbReference type="InterPro" id="IPR013766">
    <property type="entry name" value="Thioredoxin_domain"/>
</dbReference>
<proteinExistence type="predicted"/>
<evidence type="ECO:0000259" key="3">
    <source>
        <dbReference type="Pfam" id="PF00085"/>
    </source>
</evidence>
<dbReference type="EMBL" id="GDRN01022095">
    <property type="protein sequence ID" value="JAI67794.1"/>
    <property type="molecule type" value="Transcribed_RNA"/>
</dbReference>
<keyword evidence="2" id="KW-0732">Signal</keyword>
<keyword evidence="1" id="KW-0812">Transmembrane</keyword>
<accession>A0A0P4WMG4</accession>
<evidence type="ECO:0000313" key="4">
    <source>
        <dbReference type="EMBL" id="JAI67794.1"/>
    </source>
</evidence>
<feature type="chain" id="PRO_5006070727" description="Thioredoxin domain-containing protein" evidence="2">
    <location>
        <begin position="30"/>
        <end position="322"/>
    </location>
</feature>
<dbReference type="Pfam" id="PF00085">
    <property type="entry name" value="Thioredoxin"/>
    <property type="match status" value="1"/>
</dbReference>
<feature type="transmembrane region" description="Helical" evidence="1">
    <location>
        <begin position="284"/>
        <end position="303"/>
    </location>
</feature>
<sequence length="322" mass="35919">MAVTVRSARRVLLPIFLISIFARLSPVTCTNNQLEVMQEQELRQFIIDEDYVVVLFSNAGDCTGRCEELEDTLASIREDVVEALNAWVVRTYSPTLSTEYGLNTKKTGDIIFVRKGVPLLYSGPADDDEYLLHYLITNPESSIHTLTDVNFEHLTQAATGATTGDWLVMFVRADCDSCVQLQSTVEAVAAVLKNKKNVAVVDRDDQGGQTTRRFGVKTFPSFILFRQGRLYRYMLPAVDATTLEHFASDGFRNARAESVPHPKTPFDDFTEWCADWLRENPEKAYLGLGILAVVVAGAVFFCVQSSRQAAATANKKANKKKK</sequence>
<name>A0A0P4WMG4_SCYOL</name>
<dbReference type="PANTHER" id="PTHR19991">
    <property type="entry name" value="L 2 01289"/>
    <property type="match status" value="1"/>
</dbReference>
<reference evidence="4" key="1">
    <citation type="submission" date="2015-09" db="EMBL/GenBank/DDBJ databases">
        <title>Scylla olivacea transcriptome.</title>
        <authorList>
            <person name="Ikhwanuddin M."/>
        </authorList>
    </citation>
    <scope>NUCLEOTIDE SEQUENCE</scope>
</reference>
<protein>
    <recommendedName>
        <fullName evidence="3">Thioredoxin domain-containing protein</fullName>
    </recommendedName>
</protein>
<organism evidence="4">
    <name type="scientific">Scylla olivacea</name>
    <name type="common">Orange mud crab</name>
    <name type="synonym">Cancer olivacea</name>
    <dbReference type="NCBI Taxonomy" id="85551"/>
    <lineage>
        <taxon>Eukaryota</taxon>
        <taxon>Metazoa</taxon>
        <taxon>Ecdysozoa</taxon>
        <taxon>Arthropoda</taxon>
        <taxon>Crustacea</taxon>
        <taxon>Multicrustacea</taxon>
        <taxon>Malacostraca</taxon>
        <taxon>Eumalacostraca</taxon>
        <taxon>Eucarida</taxon>
        <taxon>Decapoda</taxon>
        <taxon>Pleocyemata</taxon>
        <taxon>Brachyura</taxon>
        <taxon>Eubrachyura</taxon>
        <taxon>Portunoidea</taxon>
        <taxon>Portunidae</taxon>
        <taxon>Portuninae</taxon>
        <taxon>Scylla</taxon>
    </lineage>
</organism>
<dbReference type="AlphaFoldDB" id="A0A0P4WMG4"/>
<evidence type="ECO:0000256" key="1">
    <source>
        <dbReference type="SAM" id="Phobius"/>
    </source>
</evidence>
<feature type="signal peptide" evidence="2">
    <location>
        <begin position="1"/>
        <end position="29"/>
    </location>
</feature>
<keyword evidence="1" id="KW-0472">Membrane</keyword>
<dbReference type="PANTHER" id="PTHR19991:SF2">
    <property type="entry name" value="GH08893P"/>
    <property type="match status" value="1"/>
</dbReference>
<dbReference type="CDD" id="cd02961">
    <property type="entry name" value="PDI_a_family"/>
    <property type="match status" value="1"/>
</dbReference>
<dbReference type="SUPFAM" id="SSF52833">
    <property type="entry name" value="Thioredoxin-like"/>
    <property type="match status" value="2"/>
</dbReference>
<evidence type="ECO:0000256" key="2">
    <source>
        <dbReference type="SAM" id="SignalP"/>
    </source>
</evidence>
<keyword evidence="1" id="KW-1133">Transmembrane helix</keyword>
<dbReference type="Gene3D" id="3.40.30.10">
    <property type="entry name" value="Glutaredoxin"/>
    <property type="match status" value="1"/>
</dbReference>
<dbReference type="InterPro" id="IPR036249">
    <property type="entry name" value="Thioredoxin-like_sf"/>
</dbReference>